<evidence type="ECO:0000313" key="2">
    <source>
        <dbReference type="EMBL" id="WXA14285.1"/>
    </source>
</evidence>
<dbReference type="RefSeq" id="WP_338733671.1">
    <property type="nucleotide sequence ID" value="NZ_CP136924.1"/>
</dbReference>
<protein>
    <recommendedName>
        <fullName evidence="4">Sel1 repeat family protein</fullName>
    </recommendedName>
</protein>
<evidence type="ECO:0000313" key="3">
    <source>
        <dbReference type="Proteomes" id="UP001368318"/>
    </source>
</evidence>
<dbReference type="KEGG" id="mcaa:R3L15_05255"/>
<proteinExistence type="predicted"/>
<dbReference type="Proteomes" id="UP001368318">
    <property type="component" value="Chromosome"/>
</dbReference>
<name>A0AAU6PBB2_9FLAO</name>
<evidence type="ECO:0000313" key="1">
    <source>
        <dbReference type="EMBL" id="WXA03293.1"/>
    </source>
</evidence>
<evidence type="ECO:0008006" key="4">
    <source>
        <dbReference type="Google" id="ProtNLM"/>
    </source>
</evidence>
<keyword evidence="3" id="KW-1185">Reference proteome</keyword>
<dbReference type="EMBL" id="CP136924">
    <property type="protein sequence ID" value="WXA03293.1"/>
    <property type="molecule type" value="Genomic_DNA"/>
</dbReference>
<gene>
    <name evidence="2" type="ORF">R3L15_05255</name>
    <name evidence="1" type="ORF">R3L16_02145</name>
</gene>
<sequence length="130" mass="15457">MIKNFVLFILFLFFFQFSNAQESTKIIKFKEFSLNAPQLLLTNKRYFKFEHFMKLAEASFNKKQYEKTIYFLKNAERDGLTSSAFWFYLALSKYAVEDLGGAKKYLKTGYNEAGCWECKVTYKVLFNEDM</sequence>
<reference evidence="2 3" key="1">
    <citation type="submission" date="2023-10" db="EMBL/GenBank/DDBJ databases">
        <title>Culture-based analysis of two novel bacteria associated with mangrove crab gills.</title>
        <authorList>
            <person name="Yang X."/>
            <person name="Garuglieri E."/>
            <person name="Van Goethem M.W."/>
            <person name="Fusi M."/>
            <person name="Marasco R."/>
            <person name="Daffonchio D.G."/>
        </authorList>
    </citation>
    <scope>NUCLEOTIDE SEQUENCE</scope>
    <source>
        <strain evidence="2">UG2-1</strain>
        <strain evidence="1">UG2-2</strain>
        <strain evidence="3">UG2_2</strain>
    </source>
</reference>
<dbReference type="EMBL" id="CP136925">
    <property type="protein sequence ID" value="WXA14285.1"/>
    <property type="molecule type" value="Genomic_DNA"/>
</dbReference>
<dbReference type="AlphaFoldDB" id="A0AAU6PBB2"/>
<organism evidence="2">
    <name type="scientific">Mangrovimonas cancribranchiae</name>
    <dbReference type="NCBI Taxonomy" id="3080055"/>
    <lineage>
        <taxon>Bacteria</taxon>
        <taxon>Pseudomonadati</taxon>
        <taxon>Bacteroidota</taxon>
        <taxon>Flavobacteriia</taxon>
        <taxon>Flavobacteriales</taxon>
        <taxon>Flavobacteriaceae</taxon>
        <taxon>Mangrovimonas</taxon>
    </lineage>
</organism>
<accession>A0AAU6PBB2</accession>